<dbReference type="SMART" id="SM00866">
    <property type="entry name" value="UTRA"/>
    <property type="match status" value="1"/>
</dbReference>
<keyword evidence="3" id="KW-0804">Transcription</keyword>
<evidence type="ECO:0000256" key="2">
    <source>
        <dbReference type="ARBA" id="ARBA00023125"/>
    </source>
</evidence>
<reference evidence="5 6" key="1">
    <citation type="submission" date="2021-06" db="EMBL/GenBank/DDBJ databases">
        <authorList>
            <person name="Sun Q."/>
            <person name="Li D."/>
        </authorList>
    </citation>
    <scope>NUCLEOTIDE SEQUENCE [LARGE SCALE GENOMIC DNA]</scope>
    <source>
        <strain evidence="5 6">MSJ-40</strain>
    </source>
</reference>
<dbReference type="Pfam" id="PF00392">
    <property type="entry name" value="GntR"/>
    <property type="match status" value="1"/>
</dbReference>
<proteinExistence type="predicted"/>
<evidence type="ECO:0000256" key="3">
    <source>
        <dbReference type="ARBA" id="ARBA00023163"/>
    </source>
</evidence>
<organism evidence="5 6">
    <name type="scientific">Tissierella simiarum</name>
    <dbReference type="NCBI Taxonomy" id="2841534"/>
    <lineage>
        <taxon>Bacteria</taxon>
        <taxon>Bacillati</taxon>
        <taxon>Bacillota</taxon>
        <taxon>Tissierellia</taxon>
        <taxon>Tissierellales</taxon>
        <taxon>Tissierellaceae</taxon>
        <taxon>Tissierella</taxon>
    </lineage>
</organism>
<dbReference type="InterPro" id="IPR011663">
    <property type="entry name" value="UTRA"/>
</dbReference>
<dbReference type="CDD" id="cd07377">
    <property type="entry name" value="WHTH_GntR"/>
    <property type="match status" value="1"/>
</dbReference>
<dbReference type="RefSeq" id="WP_216516416.1">
    <property type="nucleotide sequence ID" value="NZ_JAHLPM010000002.1"/>
</dbReference>
<accession>A0ABS6E1T7</accession>
<dbReference type="PROSITE" id="PS50949">
    <property type="entry name" value="HTH_GNTR"/>
    <property type="match status" value="1"/>
</dbReference>
<dbReference type="Pfam" id="PF07702">
    <property type="entry name" value="UTRA"/>
    <property type="match status" value="1"/>
</dbReference>
<evidence type="ECO:0000313" key="5">
    <source>
        <dbReference type="EMBL" id="MBU5436861.1"/>
    </source>
</evidence>
<dbReference type="InterPro" id="IPR050679">
    <property type="entry name" value="Bact_HTH_transcr_reg"/>
</dbReference>
<name>A0ABS6E1T7_9FIRM</name>
<dbReference type="PANTHER" id="PTHR44846:SF1">
    <property type="entry name" value="MANNOSYL-D-GLYCERATE TRANSPORT_METABOLISM SYSTEM REPRESSOR MNGR-RELATED"/>
    <property type="match status" value="1"/>
</dbReference>
<evidence type="ECO:0000313" key="6">
    <source>
        <dbReference type="Proteomes" id="UP000749471"/>
    </source>
</evidence>
<keyword evidence="2" id="KW-0238">DNA-binding</keyword>
<feature type="domain" description="HTH gntR-type" evidence="4">
    <location>
        <begin position="6"/>
        <end position="74"/>
    </location>
</feature>
<keyword evidence="6" id="KW-1185">Reference proteome</keyword>
<keyword evidence="1" id="KW-0805">Transcription regulation</keyword>
<sequence length="240" mass="28629">MEKKGNFLYIQIFNQFKENIENGIWEEGSQLPTEYELMKTYNVSRDTIRKSLHKLSQEGYVYRQAGKGTFVRNIKSRYKLTSLESFTEQMKNRGLVPSSELLSVTVETPSKRIKKYLELKDEEKIYKVERIRKADNEPMCYEITYITEKLCPDIDKFIDKETSLYRLYEEFYKLKLDYGDIFLEAENCTENLCKYLNIPKDSPILKMKCVVYLENKTPLYFVESFYIGEKYVFFASMPRI</sequence>
<gene>
    <name evidence="5" type="ORF">KQI42_02505</name>
</gene>
<protein>
    <submittedName>
        <fullName evidence="5">GntR family transcriptional regulator</fullName>
    </submittedName>
</protein>
<dbReference type="InterPro" id="IPR000524">
    <property type="entry name" value="Tscrpt_reg_HTH_GntR"/>
</dbReference>
<dbReference type="Proteomes" id="UP000749471">
    <property type="component" value="Unassembled WGS sequence"/>
</dbReference>
<comment type="caution">
    <text evidence="5">The sequence shown here is derived from an EMBL/GenBank/DDBJ whole genome shotgun (WGS) entry which is preliminary data.</text>
</comment>
<evidence type="ECO:0000256" key="1">
    <source>
        <dbReference type="ARBA" id="ARBA00023015"/>
    </source>
</evidence>
<evidence type="ECO:0000259" key="4">
    <source>
        <dbReference type="PROSITE" id="PS50949"/>
    </source>
</evidence>
<dbReference type="PANTHER" id="PTHR44846">
    <property type="entry name" value="MANNOSYL-D-GLYCERATE TRANSPORT/METABOLISM SYSTEM REPRESSOR MNGR-RELATED"/>
    <property type="match status" value="1"/>
</dbReference>
<dbReference type="SMART" id="SM00345">
    <property type="entry name" value="HTH_GNTR"/>
    <property type="match status" value="1"/>
</dbReference>
<dbReference type="EMBL" id="JAHLPM010000002">
    <property type="protein sequence ID" value="MBU5436861.1"/>
    <property type="molecule type" value="Genomic_DNA"/>
</dbReference>